<comment type="caution">
    <text evidence="1">The sequence shown here is derived from an EMBL/GenBank/DDBJ whole genome shotgun (WGS) entry which is preliminary data.</text>
</comment>
<evidence type="ECO:0000313" key="1">
    <source>
        <dbReference type="EMBL" id="MDQ0253543.1"/>
    </source>
</evidence>
<gene>
    <name evidence="1" type="ORF">J2S74_000915</name>
</gene>
<dbReference type="RefSeq" id="WP_307322356.1">
    <property type="nucleotide sequence ID" value="NZ_JAUSUG010000003.1"/>
</dbReference>
<accession>A0ABT9ZQM7</accession>
<organism evidence="1 2">
    <name type="scientific">Evansella vedderi</name>
    <dbReference type="NCBI Taxonomy" id="38282"/>
    <lineage>
        <taxon>Bacteria</taxon>
        <taxon>Bacillati</taxon>
        <taxon>Bacillota</taxon>
        <taxon>Bacilli</taxon>
        <taxon>Bacillales</taxon>
        <taxon>Bacillaceae</taxon>
        <taxon>Evansella</taxon>
    </lineage>
</organism>
<protein>
    <submittedName>
        <fullName evidence="1">Uncharacterized protein</fullName>
    </submittedName>
</protein>
<name>A0ABT9ZQM7_9BACI</name>
<reference evidence="1 2" key="1">
    <citation type="submission" date="2023-07" db="EMBL/GenBank/DDBJ databases">
        <title>Genomic Encyclopedia of Type Strains, Phase IV (KMG-IV): sequencing the most valuable type-strain genomes for metagenomic binning, comparative biology and taxonomic classification.</title>
        <authorList>
            <person name="Goeker M."/>
        </authorList>
    </citation>
    <scope>NUCLEOTIDE SEQUENCE [LARGE SCALE GENOMIC DNA]</scope>
    <source>
        <strain evidence="1 2">DSM 9768</strain>
    </source>
</reference>
<proteinExistence type="predicted"/>
<dbReference type="Proteomes" id="UP001230005">
    <property type="component" value="Unassembled WGS sequence"/>
</dbReference>
<evidence type="ECO:0000313" key="2">
    <source>
        <dbReference type="Proteomes" id="UP001230005"/>
    </source>
</evidence>
<dbReference type="EMBL" id="JAUSUG010000003">
    <property type="protein sequence ID" value="MDQ0253543.1"/>
    <property type="molecule type" value="Genomic_DNA"/>
</dbReference>
<sequence>MMKLPFLLMFIILSNMGIVVTEKEIEERKEAMFPDSKASERFEENEFKEFFEQAAILGVSSEEYFKVWEDISITTVAYMDQYVYENFGEPANPEDIEFGNQKVNEHIDSLFEGN</sequence>
<keyword evidence="2" id="KW-1185">Reference proteome</keyword>